<reference evidence="3" key="1">
    <citation type="journal article" date="2019" name="Int. J. Syst. Evol. Microbiol.">
        <title>The Global Catalogue of Microorganisms (GCM) 10K type strain sequencing project: providing services to taxonomists for standard genome sequencing and annotation.</title>
        <authorList>
            <consortium name="The Broad Institute Genomics Platform"/>
            <consortium name="The Broad Institute Genome Sequencing Center for Infectious Disease"/>
            <person name="Wu L."/>
            <person name="Ma J."/>
        </authorList>
    </citation>
    <scope>NUCLEOTIDE SEQUENCE [LARGE SCALE GENOMIC DNA]</scope>
    <source>
        <strain evidence="3">CGMCC 1.15643</strain>
    </source>
</reference>
<organism evidence="2 3">
    <name type="scientific">Bosea minatitlanensis</name>
    <dbReference type="NCBI Taxonomy" id="128782"/>
    <lineage>
        <taxon>Bacteria</taxon>
        <taxon>Pseudomonadati</taxon>
        <taxon>Pseudomonadota</taxon>
        <taxon>Alphaproteobacteria</taxon>
        <taxon>Hyphomicrobiales</taxon>
        <taxon>Boseaceae</taxon>
        <taxon>Bosea</taxon>
    </lineage>
</organism>
<evidence type="ECO:0000313" key="2">
    <source>
        <dbReference type="EMBL" id="MFC5291487.1"/>
    </source>
</evidence>
<dbReference type="RefSeq" id="WP_260349698.1">
    <property type="nucleotide sequence ID" value="NZ_JAOAOS010000026.1"/>
</dbReference>
<feature type="compositionally biased region" description="Basic and acidic residues" evidence="1">
    <location>
        <begin position="81"/>
        <end position="95"/>
    </location>
</feature>
<dbReference type="EMBL" id="JBHSLI010000001">
    <property type="protein sequence ID" value="MFC5291487.1"/>
    <property type="molecule type" value="Genomic_DNA"/>
</dbReference>
<sequence length="109" mass="12280">MRNGSFGVYEDPVLMFRRFDAMPAELRRVHALAPYHMHMGKAAKRLDVYRSAGASVANMRTAEIFLMCRLIQEEATRLYGPEHPDAQRSRLEGRARRAMRGSTAGGGRA</sequence>
<gene>
    <name evidence="2" type="ORF">ACFPK2_00605</name>
</gene>
<evidence type="ECO:0000256" key="1">
    <source>
        <dbReference type="SAM" id="MobiDB-lite"/>
    </source>
</evidence>
<evidence type="ECO:0000313" key="3">
    <source>
        <dbReference type="Proteomes" id="UP001595976"/>
    </source>
</evidence>
<name>A0ABW0EX62_9HYPH</name>
<protein>
    <submittedName>
        <fullName evidence="2">Uncharacterized protein</fullName>
    </submittedName>
</protein>
<feature type="region of interest" description="Disordered" evidence="1">
    <location>
        <begin position="81"/>
        <end position="109"/>
    </location>
</feature>
<keyword evidence="3" id="KW-1185">Reference proteome</keyword>
<accession>A0ABW0EX62</accession>
<dbReference type="Proteomes" id="UP001595976">
    <property type="component" value="Unassembled WGS sequence"/>
</dbReference>
<comment type="caution">
    <text evidence="2">The sequence shown here is derived from an EMBL/GenBank/DDBJ whole genome shotgun (WGS) entry which is preliminary data.</text>
</comment>
<proteinExistence type="predicted"/>